<dbReference type="EMBL" id="JAUMKJ010000004">
    <property type="protein sequence ID" value="MDO3676246.1"/>
    <property type="molecule type" value="Genomic_DNA"/>
</dbReference>
<organism evidence="1 2">
    <name type="scientific">Paenibacillus ehimensis</name>
    <dbReference type="NCBI Taxonomy" id="79264"/>
    <lineage>
        <taxon>Bacteria</taxon>
        <taxon>Bacillati</taxon>
        <taxon>Bacillota</taxon>
        <taxon>Bacilli</taxon>
        <taxon>Bacillales</taxon>
        <taxon>Paenibacillaceae</taxon>
        <taxon>Paenibacillus</taxon>
    </lineage>
</organism>
<evidence type="ECO:0000313" key="1">
    <source>
        <dbReference type="EMBL" id="MDO3676246.1"/>
    </source>
</evidence>
<protein>
    <submittedName>
        <fullName evidence="1">Uncharacterized protein</fullName>
    </submittedName>
</protein>
<sequence>MMATLKTDFRRTMRVEKKGRVDWTRSMPAFYATMRRMNPAEERNTFANHALIFWNSAIPRFHRIRWRKAAKKWNTPKNLYYDEKTLENTCYWRIQLAGAGFFLNERNKSIIKCNDLGIIQRKNL</sequence>
<dbReference type="Proteomes" id="UP001168883">
    <property type="component" value="Unassembled WGS sequence"/>
</dbReference>
<accession>A0ABT8V483</accession>
<evidence type="ECO:0000313" key="2">
    <source>
        <dbReference type="Proteomes" id="UP001168883"/>
    </source>
</evidence>
<proteinExistence type="predicted"/>
<name>A0ABT8V483_9BACL</name>
<keyword evidence="2" id="KW-1185">Reference proteome</keyword>
<comment type="caution">
    <text evidence="1">The sequence shown here is derived from an EMBL/GenBank/DDBJ whole genome shotgun (WGS) entry which is preliminary data.</text>
</comment>
<reference evidence="1" key="1">
    <citation type="submission" date="2023-07" db="EMBL/GenBank/DDBJ databases">
        <authorList>
            <person name="Aktuganov G."/>
            <person name="Boyko T."/>
            <person name="Delegan Y."/>
            <person name="Galimzianova N."/>
            <person name="Gilvanova E."/>
            <person name="Korobov V."/>
            <person name="Kuzmina L."/>
            <person name="Melentiev A."/>
            <person name="Milman P."/>
            <person name="Ryabova A."/>
            <person name="Stupak E."/>
            <person name="Yasakov T."/>
            <person name="Zharikova N."/>
            <person name="Zhurenko E."/>
        </authorList>
    </citation>
    <scope>NUCLEOTIDE SEQUENCE</scope>
    <source>
        <strain evidence="1">IB-739</strain>
    </source>
</reference>
<gene>
    <name evidence="1" type="ORF">Q3C12_04465</name>
</gene>